<dbReference type="GO" id="GO:0007165">
    <property type="term" value="P:signal transduction"/>
    <property type="evidence" value="ECO:0007669"/>
    <property type="project" value="TreeGrafter"/>
</dbReference>
<evidence type="ECO:0000256" key="8">
    <source>
        <dbReference type="ARBA" id="ARBA00048679"/>
    </source>
</evidence>
<comment type="catalytic activity">
    <reaction evidence="7">
        <text>L-threonyl-[protein] + ATP = O-phospho-L-threonyl-[protein] + ADP + H(+)</text>
        <dbReference type="Rhea" id="RHEA:46608"/>
        <dbReference type="Rhea" id="RHEA-COMP:11060"/>
        <dbReference type="Rhea" id="RHEA-COMP:11605"/>
        <dbReference type="ChEBI" id="CHEBI:15378"/>
        <dbReference type="ChEBI" id="CHEBI:30013"/>
        <dbReference type="ChEBI" id="CHEBI:30616"/>
        <dbReference type="ChEBI" id="CHEBI:61977"/>
        <dbReference type="ChEBI" id="CHEBI:456216"/>
        <dbReference type="EC" id="2.7.11.1"/>
    </reaction>
</comment>
<organism evidence="13 14">
    <name type="scientific">Phlebiopsis gigantea (strain 11061_1 CR5-6)</name>
    <name type="common">White-rot fungus</name>
    <name type="synonym">Peniophora gigantea</name>
    <dbReference type="NCBI Taxonomy" id="745531"/>
    <lineage>
        <taxon>Eukaryota</taxon>
        <taxon>Fungi</taxon>
        <taxon>Dikarya</taxon>
        <taxon>Basidiomycota</taxon>
        <taxon>Agaricomycotina</taxon>
        <taxon>Agaricomycetes</taxon>
        <taxon>Polyporales</taxon>
        <taxon>Phanerochaetaceae</taxon>
        <taxon>Phlebiopsis</taxon>
    </lineage>
</organism>
<evidence type="ECO:0000256" key="10">
    <source>
        <dbReference type="RuleBase" id="RU000304"/>
    </source>
</evidence>
<feature type="binding site" evidence="9">
    <location>
        <position position="52"/>
    </location>
    <ligand>
        <name>ATP</name>
        <dbReference type="ChEBI" id="CHEBI:30616"/>
    </ligand>
</feature>
<name>A0A0C3PJI1_PHLG1</name>
<dbReference type="Pfam" id="PF00069">
    <property type="entry name" value="Pkinase"/>
    <property type="match status" value="1"/>
</dbReference>
<dbReference type="HOGENOM" id="CLU_000288_172_5_1"/>
<dbReference type="InterPro" id="IPR011009">
    <property type="entry name" value="Kinase-like_dom_sf"/>
</dbReference>
<dbReference type="AlphaFoldDB" id="A0A0C3PJI1"/>
<dbReference type="OrthoDB" id="541276at2759"/>
<dbReference type="PANTHER" id="PTHR43895:SF32">
    <property type="entry name" value="SERINE_THREONINE-PROTEIN KINASE CHK1"/>
    <property type="match status" value="1"/>
</dbReference>
<keyword evidence="2 10" id="KW-0723">Serine/threonine-protein kinase</keyword>
<dbReference type="InterPro" id="IPR008271">
    <property type="entry name" value="Ser/Thr_kinase_AS"/>
</dbReference>
<evidence type="ECO:0000259" key="12">
    <source>
        <dbReference type="PROSITE" id="PS50011"/>
    </source>
</evidence>
<evidence type="ECO:0000313" key="14">
    <source>
        <dbReference type="Proteomes" id="UP000053257"/>
    </source>
</evidence>
<keyword evidence="5" id="KW-0418">Kinase</keyword>
<evidence type="ECO:0000256" key="6">
    <source>
        <dbReference type="ARBA" id="ARBA00022840"/>
    </source>
</evidence>
<gene>
    <name evidence="13" type="ORF">PHLGIDRAFT_72901</name>
</gene>
<comment type="similarity">
    <text evidence="10">Belongs to the protein kinase superfamily.</text>
</comment>
<dbReference type="InterPro" id="IPR000719">
    <property type="entry name" value="Prot_kinase_dom"/>
</dbReference>
<accession>A0A0C3PJI1</accession>
<protein>
    <recommendedName>
        <fullName evidence="1">non-specific serine/threonine protein kinase</fullName>
        <ecNumber evidence="1">2.7.11.1</ecNumber>
    </recommendedName>
</protein>
<evidence type="ECO:0000256" key="11">
    <source>
        <dbReference type="SAM" id="MobiDB-lite"/>
    </source>
</evidence>
<dbReference type="GO" id="GO:0004674">
    <property type="term" value="F:protein serine/threonine kinase activity"/>
    <property type="evidence" value="ECO:0007669"/>
    <property type="project" value="UniProtKB-KW"/>
</dbReference>
<sequence>MPDFSGRVVKNGQYQLVKLLGSGSYGVVYGTLDLHMRAQSSLSKTSSRLAIKVLRKADLSSSAAQRVRREVAAHRQMSDHPNVVRMHEAFEDKDFVYIVLDYCPGGDLFGKIVDEKLYFMKDEIAKSVFLQLLGAVEACHRRGVYHRDLKSENVLTSKDGTEVFLTDFGLATGTKTSHTFGCGSSCYMSPECIGRETAFRTYSNAPNDVWALGIILLNMITSRSPWAKASTNDACFSEFLLNEDYLREMLPISEGANAIFRQIFRWDPRERITIPALRTAILELDTFFMSTEELARASEPARMVAEYGGVVVQPIGAAAAKAERRGRAPAKVAVPPPPRTPAVQVNDNLATPPTTSAHQFVGGDLSEDSERSSASDSSSSSAASSGPVTPSTIAQDLELEVTELDITDASHSRSRWRRMFGKSGTRNFRFISAKVVA</sequence>
<dbReference type="SMART" id="SM00220">
    <property type="entry name" value="S_TKc"/>
    <property type="match status" value="1"/>
</dbReference>
<evidence type="ECO:0000256" key="7">
    <source>
        <dbReference type="ARBA" id="ARBA00047899"/>
    </source>
</evidence>
<keyword evidence="6 9" id="KW-0067">ATP-binding</keyword>
<dbReference type="PANTHER" id="PTHR43895">
    <property type="entry name" value="CALCIUM/CALMODULIN-DEPENDENT PROTEIN KINASE KINASE-RELATED"/>
    <property type="match status" value="1"/>
</dbReference>
<dbReference type="EC" id="2.7.11.1" evidence="1"/>
<dbReference type="PROSITE" id="PS50011">
    <property type="entry name" value="PROTEIN_KINASE_DOM"/>
    <property type="match status" value="1"/>
</dbReference>
<reference evidence="13 14" key="1">
    <citation type="journal article" date="2014" name="PLoS Genet.">
        <title>Analysis of the Phlebiopsis gigantea genome, transcriptome and secretome provides insight into its pioneer colonization strategies of wood.</title>
        <authorList>
            <person name="Hori C."/>
            <person name="Ishida T."/>
            <person name="Igarashi K."/>
            <person name="Samejima M."/>
            <person name="Suzuki H."/>
            <person name="Master E."/>
            <person name="Ferreira P."/>
            <person name="Ruiz-Duenas F.J."/>
            <person name="Held B."/>
            <person name="Canessa P."/>
            <person name="Larrondo L.F."/>
            <person name="Schmoll M."/>
            <person name="Druzhinina I.S."/>
            <person name="Kubicek C.P."/>
            <person name="Gaskell J.A."/>
            <person name="Kersten P."/>
            <person name="St John F."/>
            <person name="Glasner J."/>
            <person name="Sabat G."/>
            <person name="Splinter BonDurant S."/>
            <person name="Syed K."/>
            <person name="Yadav J."/>
            <person name="Mgbeahuruike A.C."/>
            <person name="Kovalchuk A."/>
            <person name="Asiegbu F.O."/>
            <person name="Lackner G."/>
            <person name="Hoffmeister D."/>
            <person name="Rencoret J."/>
            <person name="Gutierrez A."/>
            <person name="Sun H."/>
            <person name="Lindquist E."/>
            <person name="Barry K."/>
            <person name="Riley R."/>
            <person name="Grigoriev I.V."/>
            <person name="Henrissat B."/>
            <person name="Kues U."/>
            <person name="Berka R.M."/>
            <person name="Martinez A.T."/>
            <person name="Covert S.F."/>
            <person name="Blanchette R.A."/>
            <person name="Cullen D."/>
        </authorList>
    </citation>
    <scope>NUCLEOTIDE SEQUENCE [LARGE SCALE GENOMIC DNA]</scope>
    <source>
        <strain evidence="13 14">11061_1 CR5-6</strain>
    </source>
</reference>
<dbReference type="InterPro" id="IPR017441">
    <property type="entry name" value="Protein_kinase_ATP_BS"/>
</dbReference>
<dbReference type="STRING" id="745531.A0A0C3PJI1"/>
<dbReference type="Proteomes" id="UP000053257">
    <property type="component" value="Unassembled WGS sequence"/>
</dbReference>
<dbReference type="Gene3D" id="1.10.510.10">
    <property type="entry name" value="Transferase(Phosphotransferase) domain 1"/>
    <property type="match status" value="1"/>
</dbReference>
<evidence type="ECO:0000256" key="9">
    <source>
        <dbReference type="PROSITE-ProRule" id="PRU10141"/>
    </source>
</evidence>
<proteinExistence type="inferred from homology"/>
<keyword evidence="3" id="KW-0808">Transferase</keyword>
<evidence type="ECO:0000256" key="3">
    <source>
        <dbReference type="ARBA" id="ARBA00022679"/>
    </source>
</evidence>
<evidence type="ECO:0000313" key="13">
    <source>
        <dbReference type="EMBL" id="KIP06308.1"/>
    </source>
</evidence>
<feature type="compositionally biased region" description="Polar residues" evidence="11">
    <location>
        <begin position="346"/>
        <end position="358"/>
    </location>
</feature>
<dbReference type="PROSITE" id="PS00107">
    <property type="entry name" value="PROTEIN_KINASE_ATP"/>
    <property type="match status" value="1"/>
</dbReference>
<feature type="region of interest" description="Disordered" evidence="11">
    <location>
        <begin position="322"/>
        <end position="390"/>
    </location>
</feature>
<evidence type="ECO:0000256" key="5">
    <source>
        <dbReference type="ARBA" id="ARBA00022777"/>
    </source>
</evidence>
<dbReference type="FunFam" id="3.30.200.20:FF:000042">
    <property type="entry name" value="Aurora kinase A"/>
    <property type="match status" value="1"/>
</dbReference>
<keyword evidence="14" id="KW-1185">Reference proteome</keyword>
<evidence type="ECO:0000256" key="1">
    <source>
        <dbReference type="ARBA" id="ARBA00012513"/>
    </source>
</evidence>
<evidence type="ECO:0000256" key="2">
    <source>
        <dbReference type="ARBA" id="ARBA00022527"/>
    </source>
</evidence>
<dbReference type="PROSITE" id="PS00108">
    <property type="entry name" value="PROTEIN_KINASE_ST"/>
    <property type="match status" value="1"/>
</dbReference>
<feature type="compositionally biased region" description="Low complexity" evidence="11">
    <location>
        <begin position="374"/>
        <end position="385"/>
    </location>
</feature>
<feature type="domain" description="Protein kinase" evidence="12">
    <location>
        <begin position="14"/>
        <end position="288"/>
    </location>
</feature>
<keyword evidence="4 9" id="KW-0547">Nucleotide-binding</keyword>
<dbReference type="EMBL" id="KN840521">
    <property type="protein sequence ID" value="KIP06308.1"/>
    <property type="molecule type" value="Genomic_DNA"/>
</dbReference>
<comment type="catalytic activity">
    <reaction evidence="8">
        <text>L-seryl-[protein] + ATP = O-phospho-L-seryl-[protein] + ADP + H(+)</text>
        <dbReference type="Rhea" id="RHEA:17989"/>
        <dbReference type="Rhea" id="RHEA-COMP:9863"/>
        <dbReference type="Rhea" id="RHEA-COMP:11604"/>
        <dbReference type="ChEBI" id="CHEBI:15378"/>
        <dbReference type="ChEBI" id="CHEBI:29999"/>
        <dbReference type="ChEBI" id="CHEBI:30616"/>
        <dbReference type="ChEBI" id="CHEBI:83421"/>
        <dbReference type="ChEBI" id="CHEBI:456216"/>
        <dbReference type="EC" id="2.7.11.1"/>
    </reaction>
</comment>
<evidence type="ECO:0000256" key="4">
    <source>
        <dbReference type="ARBA" id="ARBA00022741"/>
    </source>
</evidence>
<dbReference type="GO" id="GO:0005524">
    <property type="term" value="F:ATP binding"/>
    <property type="evidence" value="ECO:0007669"/>
    <property type="project" value="UniProtKB-UniRule"/>
</dbReference>
<dbReference type="SUPFAM" id="SSF56112">
    <property type="entry name" value="Protein kinase-like (PK-like)"/>
    <property type="match status" value="1"/>
</dbReference>